<feature type="compositionally biased region" description="Low complexity" evidence="2">
    <location>
        <begin position="711"/>
        <end position="722"/>
    </location>
</feature>
<feature type="compositionally biased region" description="Polar residues" evidence="2">
    <location>
        <begin position="1286"/>
        <end position="1302"/>
    </location>
</feature>
<dbReference type="Proteomes" id="UP000481861">
    <property type="component" value="Unassembled WGS sequence"/>
</dbReference>
<name>A0A7C8MH11_9PLEO</name>
<feature type="region of interest" description="Disordered" evidence="2">
    <location>
        <begin position="418"/>
        <end position="562"/>
    </location>
</feature>
<dbReference type="OrthoDB" id="5427350at2759"/>
<feature type="compositionally biased region" description="Pro residues" evidence="2">
    <location>
        <begin position="1395"/>
        <end position="1406"/>
    </location>
</feature>
<feature type="region of interest" description="Disordered" evidence="2">
    <location>
        <begin position="656"/>
        <end position="755"/>
    </location>
</feature>
<evidence type="ECO:0000313" key="5">
    <source>
        <dbReference type="Proteomes" id="UP000481861"/>
    </source>
</evidence>
<feature type="compositionally biased region" description="Acidic residues" evidence="2">
    <location>
        <begin position="1738"/>
        <end position="1748"/>
    </location>
</feature>
<protein>
    <recommendedName>
        <fullName evidence="3">DUF7605 domain-containing protein</fullName>
    </recommendedName>
</protein>
<feature type="compositionally biased region" description="Basic and acidic residues" evidence="2">
    <location>
        <begin position="418"/>
        <end position="433"/>
    </location>
</feature>
<feature type="compositionally biased region" description="Pro residues" evidence="2">
    <location>
        <begin position="363"/>
        <end position="373"/>
    </location>
</feature>
<dbReference type="PANTHER" id="PTHR36681:SF3">
    <property type="entry name" value="NUCLEAR GTPASE, GERMINAL CENTER-ASSOCIATED, TANDEM DUPLICATE 3"/>
    <property type="match status" value="1"/>
</dbReference>
<feature type="region of interest" description="Disordered" evidence="2">
    <location>
        <begin position="1342"/>
        <end position="1495"/>
    </location>
</feature>
<keyword evidence="5" id="KW-1185">Reference proteome</keyword>
<dbReference type="EMBL" id="JAADJZ010000025">
    <property type="protein sequence ID" value="KAF2866905.1"/>
    <property type="molecule type" value="Genomic_DNA"/>
</dbReference>
<feature type="compositionally biased region" description="Polar residues" evidence="2">
    <location>
        <begin position="1416"/>
        <end position="1430"/>
    </location>
</feature>
<reference evidence="4 5" key="1">
    <citation type="submission" date="2020-01" db="EMBL/GenBank/DDBJ databases">
        <authorList>
            <consortium name="DOE Joint Genome Institute"/>
            <person name="Haridas S."/>
            <person name="Albert R."/>
            <person name="Binder M."/>
            <person name="Bloem J."/>
            <person name="Labutti K."/>
            <person name="Salamov A."/>
            <person name="Andreopoulos B."/>
            <person name="Baker S.E."/>
            <person name="Barry K."/>
            <person name="Bills G."/>
            <person name="Bluhm B.H."/>
            <person name="Cannon C."/>
            <person name="Castanera R."/>
            <person name="Culley D.E."/>
            <person name="Daum C."/>
            <person name="Ezra D."/>
            <person name="Gonzalez J.B."/>
            <person name="Henrissat B."/>
            <person name="Kuo A."/>
            <person name="Liang C."/>
            <person name="Lipzen A."/>
            <person name="Lutzoni F."/>
            <person name="Magnuson J."/>
            <person name="Mondo S."/>
            <person name="Nolan M."/>
            <person name="Ohm R."/>
            <person name="Pangilinan J."/>
            <person name="Park H.-J.H."/>
            <person name="Ramirez L."/>
            <person name="Alfaro M."/>
            <person name="Sun H."/>
            <person name="Tritt A."/>
            <person name="Yoshinaga Y."/>
            <person name="Zwiers L.-H.L."/>
            <person name="Turgeon B.G."/>
            <person name="Goodwin S.B."/>
            <person name="Spatafora J.W."/>
            <person name="Crous P.W."/>
            <person name="Grigoriev I.V."/>
        </authorList>
    </citation>
    <scope>NUCLEOTIDE SEQUENCE [LARGE SCALE GENOMIC DNA]</scope>
    <source>
        <strain evidence="4 5">CBS 611.86</strain>
    </source>
</reference>
<feature type="region of interest" description="Disordered" evidence="2">
    <location>
        <begin position="1"/>
        <end position="23"/>
    </location>
</feature>
<feature type="compositionally biased region" description="Low complexity" evidence="2">
    <location>
        <begin position="1272"/>
        <end position="1285"/>
    </location>
</feature>
<feature type="compositionally biased region" description="Basic and acidic residues" evidence="2">
    <location>
        <begin position="773"/>
        <end position="799"/>
    </location>
</feature>
<feature type="domain" description="DUF7605" evidence="3">
    <location>
        <begin position="2324"/>
        <end position="2490"/>
    </location>
</feature>
<feature type="compositionally biased region" description="Low complexity" evidence="2">
    <location>
        <begin position="1093"/>
        <end position="1102"/>
    </location>
</feature>
<dbReference type="InterPro" id="IPR027417">
    <property type="entry name" value="P-loop_NTPase"/>
</dbReference>
<feature type="compositionally biased region" description="Low complexity" evidence="2">
    <location>
        <begin position="461"/>
        <end position="494"/>
    </location>
</feature>
<evidence type="ECO:0000256" key="2">
    <source>
        <dbReference type="SAM" id="MobiDB-lite"/>
    </source>
</evidence>
<proteinExistence type="predicted"/>
<feature type="region of interest" description="Disordered" evidence="2">
    <location>
        <begin position="1086"/>
        <end position="1122"/>
    </location>
</feature>
<evidence type="ECO:0000256" key="1">
    <source>
        <dbReference type="SAM" id="Coils"/>
    </source>
</evidence>
<feature type="compositionally biased region" description="Polar residues" evidence="2">
    <location>
        <begin position="1363"/>
        <end position="1378"/>
    </location>
</feature>
<feature type="compositionally biased region" description="Low complexity" evidence="2">
    <location>
        <begin position="1467"/>
        <end position="1478"/>
    </location>
</feature>
<feature type="compositionally biased region" description="Acidic residues" evidence="2">
    <location>
        <begin position="1342"/>
        <end position="1352"/>
    </location>
</feature>
<keyword evidence="1" id="KW-0175">Coiled coil</keyword>
<feature type="compositionally biased region" description="Basic residues" evidence="2">
    <location>
        <begin position="287"/>
        <end position="297"/>
    </location>
</feature>
<feature type="region of interest" description="Disordered" evidence="2">
    <location>
        <begin position="1736"/>
        <end position="1764"/>
    </location>
</feature>
<feature type="compositionally biased region" description="Polar residues" evidence="2">
    <location>
        <begin position="1437"/>
        <end position="1455"/>
    </location>
</feature>
<dbReference type="SUPFAM" id="SSF52540">
    <property type="entry name" value="P-loop containing nucleoside triphosphate hydrolases"/>
    <property type="match status" value="1"/>
</dbReference>
<gene>
    <name evidence="4" type="ORF">BDV95DRAFT_598435</name>
</gene>
<evidence type="ECO:0000313" key="4">
    <source>
        <dbReference type="EMBL" id="KAF2866905.1"/>
    </source>
</evidence>
<feature type="compositionally biased region" description="Pro residues" evidence="2">
    <location>
        <begin position="660"/>
        <end position="696"/>
    </location>
</feature>
<feature type="compositionally biased region" description="Polar residues" evidence="2">
    <location>
        <begin position="737"/>
        <end position="746"/>
    </location>
</feature>
<feature type="coiled-coil region" evidence="1">
    <location>
        <begin position="2154"/>
        <end position="2181"/>
    </location>
</feature>
<feature type="compositionally biased region" description="Basic and acidic residues" evidence="2">
    <location>
        <begin position="613"/>
        <end position="628"/>
    </location>
</feature>
<evidence type="ECO:0000259" key="3">
    <source>
        <dbReference type="Pfam" id="PF24564"/>
    </source>
</evidence>
<feature type="region of interest" description="Disordered" evidence="2">
    <location>
        <begin position="1270"/>
        <end position="1329"/>
    </location>
</feature>
<feature type="region of interest" description="Disordered" evidence="2">
    <location>
        <begin position="1694"/>
        <end position="1717"/>
    </location>
</feature>
<feature type="region of interest" description="Disordered" evidence="2">
    <location>
        <begin position="586"/>
        <end position="634"/>
    </location>
</feature>
<organism evidence="4 5">
    <name type="scientific">Massariosphaeria phaeospora</name>
    <dbReference type="NCBI Taxonomy" id="100035"/>
    <lineage>
        <taxon>Eukaryota</taxon>
        <taxon>Fungi</taxon>
        <taxon>Dikarya</taxon>
        <taxon>Ascomycota</taxon>
        <taxon>Pezizomycotina</taxon>
        <taxon>Dothideomycetes</taxon>
        <taxon>Pleosporomycetidae</taxon>
        <taxon>Pleosporales</taxon>
        <taxon>Pleosporales incertae sedis</taxon>
        <taxon>Massariosphaeria</taxon>
    </lineage>
</organism>
<dbReference type="Pfam" id="PF24564">
    <property type="entry name" value="DUF7605"/>
    <property type="match status" value="1"/>
</dbReference>
<sequence>MRQKLTDSSAKREKVPGTNPAYYSREKAADQLLSIDEFTMRPTPPLSSRDNRIFFYLGGSIAHEYPGLANSTLTVIVKSPATGAEYKGTRKISEAWLVTVRREDGAYGGPLVVGQNELVGDQELPFGFGHAGHGVEAVDVEVVGRLPDGRVLFGFEARVEMEQFKGNVKEHSRRLSCLAGPIKLQAAVSHCPWLDGRSKRGQRGPLHTRRESVDGWGAWAPADQNFLLRTPETFSTTTTRSTSSSTTDCIPRPPNHCTPRRRSHREPSDAPAVSTSAAPREPNAVDRRRRCRPRHRPAYMAPSNMFSYLRPGHAKRNASSVASPDLASPAAVPLPSPSVHSADYLSSPRIPDNASYTSGSPVSPYPPQLPPIPRVASQLERKGARSAAGGPQHRHEHSTSGTAGNDQLAEDRELHSLYQPQHEDPSPSLDPRRPSSSRSAKSSPPTGFRSYGQSLAQVVEQAAQSQTPAQSSTHLPPLSLSPNYSSNSRSQTSLISGISDRLSGTPKPPATPTAAGQKSGKSRLRNPMSLLMRRRSSQPLENLSDEALVSHRSPGVVPPIPENYDPSIRGRIVHDFSAPRINRNFSYNNAYGDDQGRSSGSTPGESDPYSPPKVEREHTPVFREHFDDDTSYEQSQAAIRAEQLANNDFVKRNSMLGLALPPPSERTPPPPPPPPKDSPPVPPAEHSLPLPPPPEQVPDHHSSILSPVQESPSQTSPPQQTTPRKRKSTKTPPASRSRATSVTDPSFSPAGLPTHLTSRASRFSFQIAGNDSAQEKVLEERHKKKAAEQASKEVRKSTDTLDDEYDQYEMDDFDMDGGFEEDIPMLGEEDDFGGLGDHTLSPGIAAFDFSSSLIQPMNNLMSPMSMNNGLQTPRDANGNPIGFAMSGDMLQKSNLPAFERQLNRSNAPIAEPRGLGLMDLQPGTADPSTMTPDDPPGEISDALVNGPDSRKAYLDDDMYFDDGMIDELGDVDAVEFDENVFDDPTGPFFDRKVKSPVVEELPSALASHPLEMLASETGYEADNDTLSKHLEKSVPSLAHKTSTAQPKPVPDYNNLDTYHSALAEAANRAEADGRFARKASIDAGQSNFDVDDSSSLSNSRPSLIPDDGRFSQETTGFPPDDDVFGMSSSFVDDYDYSDYDSAMEDDPMIAAANAEALAYDSEGFYGQEFGFYANAQGETMSSYGGFFGPSNLGRTVSGRNVVHEPNLTPITERSEYSTRNSFVSLNHFRDGQQPITSPGLAQLARISPYGWRDDEDMSLDTLMKLRKGAFGGSSASLPGSTSASPRNSSPMGMQYIPSTSSPAGHRMVEHNESSLESDGSQALDDGYEDEDERMMDAVNELPEEYDDDDDEGSAGGEERAESPTLTASDYNSLSSPFHGQNDIPPIPQMALQSPTPMPLSPPPPLPSHAQPAIPPTSQTTATFSQNSSPPLTLHTAFYTTSPSHDTTTNLSSPTLHSGPRRQSLGLISPISTTSPVTSPGGGSAWKAGGHSRNGSAADSVAYVRELDELGGDRWVLERRRTAESGEAELLVGGSGRVSCGLGYNHGYRIGYRISEPLYGLLAGLQMLGIWDWNWNWIGTLHVGLRERRRMYPFSVLDRRIVYLSVEGVGFLSYGREVLFIEYLGCMTGFAIVRLHLRGFDLLSSFTLLSLQTSTSYPLALAPTLTLALCTVALTSIPRYAETVNLMPMSKPHEPIPQHHKSAMAPQPDASLRASRTTSTANKNVVLGKRKADEMIKLEDEDLDDDDDDKFTRHDPDSEPFPDLPIYRPTVKEVQLMCTELVQRFQEFIRTSPFQDEETVYLLGEFTKLEKPPYEASEMRFGIVGDAGQGKSLTFNSVLGEKLAMAADDGDCCTFVVQEYAEMSPMQTAPYQAEVEFFSRQACVDIVKEQFAHYYAHMTIDEHPDEEDVHETRQRAETAMTTFTALFMSHPEFANNEVAEEFLGRANSAEDPTILNKLIKWTERILEKLLPAEGGGDITILTAPTAAALTELIQPFVKTVPYPSFEGTSLLCCPHPLVKKVKTRFASRILEQGLIIADLPGTSDKNRARVATTKRYLQICDISIVVHKMGRAIDHAGLNNQINEAFKRRRSGSIIVVCTGSDDLNVNIKQTFASTPAEEKKLADITKLEDLVRTRIHSTKALLSSPEVRSNPDRKLKLRMRVVRLEREYQALARRRKEVRVLARNRHVKEGIAEQYRRDTKDPSPLPIFCVSNTAYIEHLGYNARQPPSLSLQATGIPDLRNAIYSMPADGKWKTLVHYTESQLKSILNTVEMSCTVSKIKRKQELNKTFQKSRLGLRSSVQSIADGFMRTDVETIFTAISTCESIWINRARRKCELWKKFPAPGHRAVVKRYGTWGTKKVSPQNWNKELLVIIQADLDPLFEKLHNTQCNALELEIAEVVGEAIGNLNEALNVDPAASLSGAIKAFRDNLTERKIQVGRVCEKFKDGLKKDIREVQVHAVTDGEGEEYYFVEAMKAVYETASTAAAGRGQKLHDVRCNTFEKLLCAHNGVFMHIQHEAREDFKLMFDKRIDALVKELDTVFSRIQHDVNKVCSTKEDESEAAKKFRAGLLDMLPAARETLNGEVKRTMKLCQEPKSGE</sequence>
<dbReference type="InterPro" id="IPR056024">
    <property type="entry name" value="DUF7605"/>
</dbReference>
<feature type="region of interest" description="Disordered" evidence="2">
    <location>
        <begin position="338"/>
        <end position="405"/>
    </location>
</feature>
<feature type="compositionally biased region" description="Low complexity" evidence="2">
    <location>
        <begin position="233"/>
        <end position="247"/>
    </location>
</feature>
<feature type="compositionally biased region" description="Low complexity" evidence="2">
    <location>
        <begin position="434"/>
        <end position="445"/>
    </location>
</feature>
<feature type="region of interest" description="Disordered" evidence="2">
    <location>
        <begin position="772"/>
        <end position="800"/>
    </location>
</feature>
<accession>A0A7C8MH11</accession>
<dbReference type="Gene3D" id="3.40.50.300">
    <property type="entry name" value="P-loop containing nucleotide triphosphate hydrolases"/>
    <property type="match status" value="1"/>
</dbReference>
<feature type="region of interest" description="Disordered" evidence="2">
    <location>
        <begin position="231"/>
        <end position="304"/>
    </location>
</feature>
<comment type="caution">
    <text evidence="4">The sequence shown here is derived from an EMBL/GenBank/DDBJ whole genome shotgun (WGS) entry which is preliminary data.</text>
</comment>
<dbReference type="PANTHER" id="PTHR36681">
    <property type="entry name" value="NUCLEAR GTPASE, GERMINAL CENTER-ASSOCIATED, TANDEM DUPLICATE 3"/>
    <property type="match status" value="1"/>
</dbReference>